<dbReference type="EMBL" id="PHRB01000001">
    <property type="protein sequence ID" value="PJO67971.1"/>
    <property type="molecule type" value="Genomic_DNA"/>
</dbReference>
<dbReference type="Gene3D" id="3.30.1450.10">
    <property type="match status" value="1"/>
</dbReference>
<dbReference type="PANTHER" id="PTHR30329">
    <property type="entry name" value="STATOR ELEMENT OF FLAGELLAR MOTOR COMPLEX"/>
    <property type="match status" value="1"/>
</dbReference>
<comment type="subcellular location">
    <subcellularLocation>
        <location evidence="1">Cell outer membrane</location>
    </subcellularLocation>
</comment>
<dbReference type="InterPro" id="IPR007450">
    <property type="entry name" value="BamE_dom"/>
</dbReference>
<reference evidence="8 9" key="1">
    <citation type="submission" date="2017-11" db="EMBL/GenBank/DDBJ databases">
        <title>Molecular characterization of Burkholderia pseudomallei and closely related isolates from Vietnam.</title>
        <authorList>
            <person name="Ustinov D.V."/>
            <person name="Antonov A.S."/>
            <person name="Avdusheva E.F."/>
            <person name="Shpak I.M."/>
            <person name="Zakharova I.B."/>
            <person name="Thi L.A."/>
            <person name="Teteryatnikova N."/>
            <person name="Lopasteyskaya Y.A."/>
            <person name="Kuzyutina J.A."/>
            <person name="Ngo T.N."/>
            <person name="Victorov D.V."/>
        </authorList>
    </citation>
    <scope>NUCLEOTIDE SEQUENCE [LARGE SCALE GENOMIC DNA]</scope>
    <source>
        <strain evidence="8 9">V1512</strain>
    </source>
</reference>
<gene>
    <name evidence="8" type="ORF">CWD88_01460</name>
</gene>
<dbReference type="InterPro" id="IPR037873">
    <property type="entry name" value="BamE-like"/>
</dbReference>
<keyword evidence="6" id="KW-1133">Transmembrane helix</keyword>
<keyword evidence="6" id="KW-0812">Transmembrane</keyword>
<evidence type="ECO:0000256" key="4">
    <source>
        <dbReference type="ARBA" id="ARBA00023237"/>
    </source>
</evidence>
<evidence type="ECO:0000256" key="3">
    <source>
        <dbReference type="ARBA" id="ARBA00023136"/>
    </source>
</evidence>
<dbReference type="Gene3D" id="3.30.1330.60">
    <property type="entry name" value="OmpA-like domain"/>
    <property type="match status" value="1"/>
</dbReference>
<name>A0AAX0UHG3_BURPE</name>
<proteinExistence type="predicted"/>
<dbReference type="InterPro" id="IPR050330">
    <property type="entry name" value="Bact_OuterMem_StrucFunc"/>
</dbReference>
<dbReference type="Proteomes" id="UP000231878">
    <property type="component" value="Unassembled WGS sequence"/>
</dbReference>
<dbReference type="PROSITE" id="PS51257">
    <property type="entry name" value="PROKAR_LIPOPROTEIN"/>
    <property type="match status" value="1"/>
</dbReference>
<feature type="domain" description="OmpA-like" evidence="7">
    <location>
        <begin position="172"/>
        <end position="299"/>
    </location>
</feature>
<dbReference type="Pfam" id="PF00691">
    <property type="entry name" value="OmpA"/>
    <property type="match status" value="1"/>
</dbReference>
<organism evidence="8 9">
    <name type="scientific">Burkholderia pseudomallei</name>
    <name type="common">Pseudomonas pseudomallei</name>
    <dbReference type="NCBI Taxonomy" id="28450"/>
    <lineage>
        <taxon>Bacteria</taxon>
        <taxon>Pseudomonadati</taxon>
        <taxon>Pseudomonadota</taxon>
        <taxon>Betaproteobacteria</taxon>
        <taxon>Burkholderiales</taxon>
        <taxon>Burkholderiaceae</taxon>
        <taxon>Burkholderia</taxon>
        <taxon>pseudomallei group</taxon>
    </lineage>
</organism>
<sequence length="299" mass="32371">MEKTGRGGGMNSTNVFGGIFVGMLSVALLGCASVEKPAAYGEPSPMFIFASNEGFVAPSKMAFPQGIPIDPDALKKLQLGMSKDQVRDALGDRQYNGEDLPIWHRWDYLFQLRAPDGAVHQCQYQVRFLGGLAYRGYWADSACRDIAARYADAAGLGVIAVAPCNPSDVAAPLPERVELPTDTLFAFDKGGFEDISADGRRQLGDLVASIKAKILSINHLIVTGYTDRLGSDEHNARLSSERARTVADYMIAEGIPAAKITAVGRGAADPVVVCNNGEQPELIRCLQKNRRVEIRIKQK</sequence>
<evidence type="ECO:0000313" key="9">
    <source>
        <dbReference type="Proteomes" id="UP000231878"/>
    </source>
</evidence>
<keyword evidence="3 5" id="KW-0472">Membrane</keyword>
<evidence type="ECO:0000256" key="2">
    <source>
        <dbReference type="ARBA" id="ARBA00022729"/>
    </source>
</evidence>
<dbReference type="SUPFAM" id="SSF103088">
    <property type="entry name" value="OmpA-like"/>
    <property type="match status" value="1"/>
</dbReference>
<dbReference type="CDD" id="cd07185">
    <property type="entry name" value="OmpA_C-like"/>
    <property type="match status" value="1"/>
</dbReference>
<evidence type="ECO:0000259" key="7">
    <source>
        <dbReference type="PROSITE" id="PS51123"/>
    </source>
</evidence>
<accession>A0AAX0UHG3</accession>
<feature type="transmembrane region" description="Helical" evidence="6">
    <location>
        <begin position="15"/>
        <end position="34"/>
    </location>
</feature>
<comment type="caution">
    <text evidence="8">The sequence shown here is derived from an EMBL/GenBank/DDBJ whole genome shotgun (WGS) entry which is preliminary data.</text>
</comment>
<keyword evidence="4" id="KW-0998">Cell outer membrane</keyword>
<dbReference type="PROSITE" id="PS51123">
    <property type="entry name" value="OMPA_2"/>
    <property type="match status" value="1"/>
</dbReference>
<dbReference type="GO" id="GO:0009279">
    <property type="term" value="C:cell outer membrane"/>
    <property type="evidence" value="ECO:0007669"/>
    <property type="project" value="UniProtKB-SubCell"/>
</dbReference>
<protein>
    <submittedName>
        <fullName evidence="8">Cell envelope biogenesis protein OmpA</fullName>
    </submittedName>
</protein>
<dbReference type="PANTHER" id="PTHR30329:SF21">
    <property type="entry name" value="LIPOPROTEIN YIAD-RELATED"/>
    <property type="match status" value="1"/>
</dbReference>
<dbReference type="InterPro" id="IPR006665">
    <property type="entry name" value="OmpA-like"/>
</dbReference>
<evidence type="ECO:0000256" key="5">
    <source>
        <dbReference type="PROSITE-ProRule" id="PRU00473"/>
    </source>
</evidence>
<dbReference type="InterPro" id="IPR006664">
    <property type="entry name" value="OMP_bac"/>
</dbReference>
<dbReference type="InterPro" id="IPR036737">
    <property type="entry name" value="OmpA-like_sf"/>
</dbReference>
<dbReference type="Pfam" id="PF04355">
    <property type="entry name" value="BamE"/>
    <property type="match status" value="1"/>
</dbReference>
<keyword evidence="2" id="KW-0732">Signal</keyword>
<evidence type="ECO:0000256" key="1">
    <source>
        <dbReference type="ARBA" id="ARBA00004442"/>
    </source>
</evidence>
<dbReference type="PRINTS" id="PR01021">
    <property type="entry name" value="OMPADOMAIN"/>
</dbReference>
<evidence type="ECO:0000256" key="6">
    <source>
        <dbReference type="SAM" id="Phobius"/>
    </source>
</evidence>
<dbReference type="AlphaFoldDB" id="A0AAX0UHG3"/>
<evidence type="ECO:0000313" key="8">
    <source>
        <dbReference type="EMBL" id="PJO67971.1"/>
    </source>
</evidence>